<reference evidence="1" key="1">
    <citation type="submission" date="2022-06" db="EMBL/GenBank/DDBJ databases">
        <title>Sequencing the genomes of 1000 actinobacteria strains.</title>
        <authorList>
            <person name="Klenk H.-P."/>
        </authorList>
    </citation>
    <scope>NUCLEOTIDE SEQUENCE</scope>
    <source>
        <strain evidence="1">DSM 46694</strain>
    </source>
</reference>
<dbReference type="InterPro" id="IPR032675">
    <property type="entry name" value="LRR_dom_sf"/>
</dbReference>
<organism evidence="1 2">
    <name type="scientific">Nonomuraea thailandensis</name>
    <dbReference type="NCBI Taxonomy" id="1188745"/>
    <lineage>
        <taxon>Bacteria</taxon>
        <taxon>Bacillati</taxon>
        <taxon>Actinomycetota</taxon>
        <taxon>Actinomycetes</taxon>
        <taxon>Streptosporangiales</taxon>
        <taxon>Streptosporangiaceae</taxon>
        <taxon>Nonomuraea</taxon>
    </lineage>
</organism>
<dbReference type="InterPro" id="IPR047722">
    <property type="entry name" value="STM4015-like"/>
</dbReference>
<evidence type="ECO:0008006" key="3">
    <source>
        <dbReference type="Google" id="ProtNLM"/>
    </source>
</evidence>
<dbReference type="RefSeq" id="WP_253750868.1">
    <property type="nucleotide sequence ID" value="NZ_BAABKA010000064.1"/>
</dbReference>
<sequence>MERIDDDPGLTFLADPDIYSGERFAGRTVTSCHPAVEEPFDRLAWLVDDDTRPGSTSLPGSLDELLASVGPARVQALAVTGRSVASAPEVLAGYAGRLPALRSVFLGFVPIEHWEMSWIGHGDITPVLEAYPELERLEVRGSGELTMRPVTHECLKVLRFESGGLPGTVVRAVGASTLPALEHLELWLGTEAYHGDHTIADLDGILSGAGLPALRRLGLRNSEQQNEVAAALAAAPVVAGLEELSLGRGVLMDGGMEALLSGQPLTHLRVLDLHHHYLSGAMEARVREALPGVTLELTRPGDDDGPYIAVAE</sequence>
<dbReference type="AlphaFoldDB" id="A0A9X2K6I6"/>
<accession>A0A9X2K6I6</accession>
<dbReference type="Gene3D" id="3.80.10.10">
    <property type="entry name" value="Ribonuclease Inhibitor"/>
    <property type="match status" value="1"/>
</dbReference>
<proteinExistence type="predicted"/>
<dbReference type="NCBIfam" id="NF038076">
    <property type="entry name" value="fam_STM4015"/>
    <property type="match status" value="1"/>
</dbReference>
<keyword evidence="2" id="KW-1185">Reference proteome</keyword>
<dbReference type="Proteomes" id="UP001139648">
    <property type="component" value="Unassembled WGS sequence"/>
</dbReference>
<evidence type="ECO:0000313" key="1">
    <source>
        <dbReference type="EMBL" id="MCP2361524.1"/>
    </source>
</evidence>
<name>A0A9X2K6I6_9ACTN</name>
<gene>
    <name evidence="1" type="ORF">HD597_008544</name>
</gene>
<comment type="caution">
    <text evidence="1">The sequence shown here is derived from an EMBL/GenBank/DDBJ whole genome shotgun (WGS) entry which is preliminary data.</text>
</comment>
<evidence type="ECO:0000313" key="2">
    <source>
        <dbReference type="Proteomes" id="UP001139648"/>
    </source>
</evidence>
<dbReference type="SUPFAM" id="SSF52047">
    <property type="entry name" value="RNI-like"/>
    <property type="match status" value="1"/>
</dbReference>
<protein>
    <recommendedName>
        <fullName evidence="3">Leucine-rich repeat domain-containing protein</fullName>
    </recommendedName>
</protein>
<dbReference type="EMBL" id="JAMZEB010000002">
    <property type="protein sequence ID" value="MCP2361524.1"/>
    <property type="molecule type" value="Genomic_DNA"/>
</dbReference>